<evidence type="ECO:0000313" key="3">
    <source>
        <dbReference type="Proteomes" id="UP000199352"/>
    </source>
</evidence>
<keyword evidence="3" id="KW-1185">Reference proteome</keyword>
<dbReference type="EMBL" id="FOFR01000043">
    <property type="protein sequence ID" value="SES37257.1"/>
    <property type="molecule type" value="Genomic_DNA"/>
</dbReference>
<name>A0A1H9WUA4_9PSEU</name>
<proteinExistence type="predicted"/>
<feature type="region of interest" description="Disordered" evidence="1">
    <location>
        <begin position="1"/>
        <end position="65"/>
    </location>
</feature>
<evidence type="ECO:0000313" key="2">
    <source>
        <dbReference type="EMBL" id="SES37257.1"/>
    </source>
</evidence>
<dbReference type="Proteomes" id="UP000199352">
    <property type="component" value="Unassembled WGS sequence"/>
</dbReference>
<protein>
    <submittedName>
        <fullName evidence="2">Uncharacterized protein</fullName>
    </submittedName>
</protein>
<feature type="compositionally biased region" description="Basic and acidic residues" evidence="1">
    <location>
        <begin position="1"/>
        <end position="21"/>
    </location>
</feature>
<gene>
    <name evidence="2" type="ORF">SAMN05216188_1438</name>
</gene>
<organism evidence="2 3">
    <name type="scientific">Lentzea xinjiangensis</name>
    <dbReference type="NCBI Taxonomy" id="402600"/>
    <lineage>
        <taxon>Bacteria</taxon>
        <taxon>Bacillati</taxon>
        <taxon>Actinomycetota</taxon>
        <taxon>Actinomycetes</taxon>
        <taxon>Pseudonocardiales</taxon>
        <taxon>Pseudonocardiaceae</taxon>
        <taxon>Lentzea</taxon>
    </lineage>
</organism>
<evidence type="ECO:0000256" key="1">
    <source>
        <dbReference type="SAM" id="MobiDB-lite"/>
    </source>
</evidence>
<dbReference type="AlphaFoldDB" id="A0A1H9WUA4"/>
<sequence length="238" mass="26608">MSHRRDGADLPHAPPEQRRSAADSYLHAKLRRAAPSASRYNWQPGPASARALSPIDQSLREEHTTRRNCFRHKGSRSQGTEHLRRLRVIAQRVGHESEHHAGREVMQSSGCLLVAACHPQQRVVRTYRFRKIFTTDGAEDGASALRQDLTISRAASCLDRHGTASSCVHLRRTVNCLASTDMVFAEEPVAPEPGTPAARRPVTQVRQAGGQSRRIPVNQQHLHQRPRFLHSDPEWGGI</sequence>
<accession>A0A1H9WUA4</accession>
<reference evidence="3" key="1">
    <citation type="submission" date="2016-10" db="EMBL/GenBank/DDBJ databases">
        <authorList>
            <person name="Varghese N."/>
            <person name="Submissions S."/>
        </authorList>
    </citation>
    <scope>NUCLEOTIDE SEQUENCE [LARGE SCALE GENOMIC DNA]</scope>
    <source>
        <strain evidence="3">CGMCC 4.3525</strain>
    </source>
</reference>